<sequence>MNNPPIKWRDMVLSVDDGTFYLVHLPDEKTLHNEEDEAIDYLRDQSEDVDPESDDVSVVRVEVEGEDWTIAEMSWQTIALRLMGGK</sequence>
<accession>A0A830GKJ5</accession>
<proteinExistence type="predicted"/>
<gene>
    <name evidence="1" type="ORF">GCM10009030_15120</name>
</gene>
<dbReference type="EMBL" id="BMOU01000002">
    <property type="protein sequence ID" value="GGN91760.1"/>
    <property type="molecule type" value="Genomic_DNA"/>
</dbReference>
<evidence type="ECO:0000313" key="2">
    <source>
        <dbReference type="Proteomes" id="UP000605784"/>
    </source>
</evidence>
<protein>
    <submittedName>
        <fullName evidence="1">Uncharacterized protein</fullName>
    </submittedName>
</protein>
<reference evidence="1" key="2">
    <citation type="submission" date="2020-09" db="EMBL/GenBank/DDBJ databases">
        <authorList>
            <person name="Sun Q."/>
            <person name="Ohkuma M."/>
        </authorList>
    </citation>
    <scope>NUCLEOTIDE SEQUENCE</scope>
    <source>
        <strain evidence="1">JCM 17820</strain>
    </source>
</reference>
<reference evidence="1" key="1">
    <citation type="journal article" date="2014" name="Int. J. Syst. Evol. Microbiol.">
        <title>Complete genome sequence of Corynebacterium casei LMG S-19264T (=DSM 44701T), isolated from a smear-ripened cheese.</title>
        <authorList>
            <consortium name="US DOE Joint Genome Institute (JGI-PGF)"/>
            <person name="Walter F."/>
            <person name="Albersmeier A."/>
            <person name="Kalinowski J."/>
            <person name="Ruckert C."/>
        </authorList>
    </citation>
    <scope>NUCLEOTIDE SEQUENCE</scope>
    <source>
        <strain evidence="1">JCM 17820</strain>
    </source>
</reference>
<name>A0A830GKJ5_9EURY</name>
<dbReference type="Proteomes" id="UP000605784">
    <property type="component" value="Unassembled WGS sequence"/>
</dbReference>
<comment type="caution">
    <text evidence="1">The sequence shown here is derived from an EMBL/GenBank/DDBJ whole genome shotgun (WGS) entry which is preliminary data.</text>
</comment>
<dbReference type="AlphaFoldDB" id="A0A830GKJ5"/>
<organism evidence="1 2">
    <name type="scientific">Haloarcula pellucida</name>
    <dbReference type="NCBI Taxonomy" id="1427151"/>
    <lineage>
        <taxon>Archaea</taxon>
        <taxon>Methanobacteriati</taxon>
        <taxon>Methanobacteriota</taxon>
        <taxon>Stenosarchaea group</taxon>
        <taxon>Halobacteria</taxon>
        <taxon>Halobacteriales</taxon>
        <taxon>Haloarculaceae</taxon>
        <taxon>Haloarcula</taxon>
    </lineage>
</organism>
<evidence type="ECO:0000313" key="1">
    <source>
        <dbReference type="EMBL" id="GGN91760.1"/>
    </source>
</evidence>
<keyword evidence="2" id="KW-1185">Reference proteome</keyword>